<reference evidence="2" key="1">
    <citation type="journal article" date="2020" name="Microbiol. Resour. Announc.">
        <title>Complete Genome Sequence of Geobacillus sp. Strain E55-1, Isolated from Mine Geyser in Japan.</title>
        <authorList>
            <person name="Miyazaki K."/>
            <person name="Hase E."/>
            <person name="Tokito N."/>
        </authorList>
    </citation>
    <scope>NUCLEOTIDE SEQUENCE [LARGE SCALE GENOMIC DNA]</scope>
    <source>
        <strain evidence="2">E55-1</strain>
        <plasmid evidence="2">pGspE55-2</plasmid>
    </source>
</reference>
<sequence>MGKSLRKIKREREEISSPFHPDVMTAWNRGFEAGAKQQNELDTQLMMEWLGKLEEIPGIGPKIAWRIREHYLEFMRERRERNER</sequence>
<keyword evidence="2" id="KW-1185">Reference proteome</keyword>
<evidence type="ECO:0008006" key="3">
    <source>
        <dbReference type="Google" id="ProtNLM"/>
    </source>
</evidence>
<geneLocation type="plasmid" evidence="1 2">
    <name>pGspE55-2</name>
</geneLocation>
<evidence type="ECO:0000313" key="1">
    <source>
        <dbReference type="EMBL" id="BBW99030.1"/>
    </source>
</evidence>
<gene>
    <name evidence="1" type="ORF">GsuE55_38630</name>
</gene>
<dbReference type="RefSeq" id="WP_172418994.1">
    <property type="nucleotide sequence ID" value="NZ_AP022559.1"/>
</dbReference>
<accession>A0A679FSC6</accession>
<organism evidence="1 2">
    <name type="scientific">Geobacillus subterraneus</name>
    <dbReference type="NCBI Taxonomy" id="129338"/>
    <lineage>
        <taxon>Bacteria</taxon>
        <taxon>Bacillati</taxon>
        <taxon>Bacillota</taxon>
        <taxon>Bacilli</taxon>
        <taxon>Bacillales</taxon>
        <taxon>Anoxybacillaceae</taxon>
        <taxon>Geobacillus</taxon>
    </lineage>
</organism>
<proteinExistence type="predicted"/>
<protein>
    <recommendedName>
        <fullName evidence="3">Helix-hairpin-helix DNA-binding motif class 1 domain-containing protein</fullName>
    </recommendedName>
</protein>
<dbReference type="Proteomes" id="UP000501421">
    <property type="component" value="Plasmid pGspE55-2"/>
</dbReference>
<evidence type="ECO:0000313" key="2">
    <source>
        <dbReference type="Proteomes" id="UP000501421"/>
    </source>
</evidence>
<keyword evidence="1" id="KW-0614">Plasmid</keyword>
<name>A0A679FSC6_9BACL</name>
<dbReference type="EMBL" id="AP022559">
    <property type="protein sequence ID" value="BBW99030.1"/>
    <property type="molecule type" value="Genomic_DNA"/>
</dbReference>
<dbReference type="AlphaFoldDB" id="A0A679FSC6"/>